<organism evidence="1">
    <name type="scientific">Desulfurivibrio alkaliphilus</name>
    <dbReference type="NCBI Taxonomy" id="427923"/>
    <lineage>
        <taxon>Bacteria</taxon>
        <taxon>Pseudomonadati</taxon>
        <taxon>Thermodesulfobacteriota</taxon>
        <taxon>Desulfobulbia</taxon>
        <taxon>Desulfobulbales</taxon>
        <taxon>Desulfobulbaceae</taxon>
        <taxon>Desulfurivibrio</taxon>
    </lineage>
</organism>
<dbReference type="AlphaFoldDB" id="A0A7C2TGB8"/>
<proteinExistence type="predicted"/>
<sequence>MQSRHYHPQATNEMSSKMLYGAQVKTANIRDTSIQPYRTKEESFEFILPEGVRTVDITVNLAYDVVNPDMRYNLHNITRRVSLDR</sequence>
<name>A0A7C2TGB8_9BACT</name>
<gene>
    <name evidence="1" type="ORF">ENN98_04415</name>
</gene>
<protein>
    <submittedName>
        <fullName evidence="1">Uncharacterized protein</fullName>
    </submittedName>
</protein>
<dbReference type="EMBL" id="DSDS01000102">
    <property type="protein sequence ID" value="HET97926.1"/>
    <property type="molecule type" value="Genomic_DNA"/>
</dbReference>
<reference evidence="1" key="1">
    <citation type="journal article" date="2020" name="mSystems">
        <title>Genome- and Community-Level Interaction Insights into Carbon Utilization and Element Cycling Functions of Hydrothermarchaeota in Hydrothermal Sediment.</title>
        <authorList>
            <person name="Zhou Z."/>
            <person name="Liu Y."/>
            <person name="Xu W."/>
            <person name="Pan J."/>
            <person name="Luo Z.H."/>
            <person name="Li M."/>
        </authorList>
    </citation>
    <scope>NUCLEOTIDE SEQUENCE [LARGE SCALE GENOMIC DNA]</scope>
    <source>
        <strain evidence="1">SpSt-1224</strain>
    </source>
</reference>
<accession>A0A7C2TGB8</accession>
<evidence type="ECO:0000313" key="1">
    <source>
        <dbReference type="EMBL" id="HET97926.1"/>
    </source>
</evidence>
<comment type="caution">
    <text evidence="1">The sequence shown here is derived from an EMBL/GenBank/DDBJ whole genome shotgun (WGS) entry which is preliminary data.</text>
</comment>
<dbReference type="Proteomes" id="UP000885986">
    <property type="component" value="Unassembled WGS sequence"/>
</dbReference>